<dbReference type="AlphaFoldDB" id="A0A2A6CCN4"/>
<dbReference type="OrthoDB" id="5823806at2759"/>
<accession>A0A8R1YCG9</accession>
<keyword evidence="2" id="KW-1185">Reference proteome</keyword>
<proteinExistence type="predicted"/>
<protein>
    <submittedName>
        <fullName evidence="1">Uncharacterized protein</fullName>
    </submittedName>
</protein>
<dbReference type="EnsemblMetazoa" id="PPA16025.1">
    <property type="protein sequence ID" value="PPA16025.1"/>
    <property type="gene ID" value="WBGene00105579"/>
</dbReference>
<accession>A0A2A6CCN4</accession>
<reference evidence="1" key="2">
    <citation type="submission" date="2022-06" db="UniProtKB">
        <authorList>
            <consortium name="EnsemblMetazoa"/>
        </authorList>
    </citation>
    <scope>IDENTIFICATION</scope>
    <source>
        <strain evidence="1">PS312</strain>
    </source>
</reference>
<gene>
    <name evidence="1" type="primary">WBGene00105579</name>
</gene>
<dbReference type="Proteomes" id="UP000005239">
    <property type="component" value="Unassembled WGS sequence"/>
</dbReference>
<name>A0A2A6CCN4_PRIPA</name>
<organism evidence="1 2">
    <name type="scientific">Pristionchus pacificus</name>
    <name type="common">Parasitic nematode worm</name>
    <dbReference type="NCBI Taxonomy" id="54126"/>
    <lineage>
        <taxon>Eukaryota</taxon>
        <taxon>Metazoa</taxon>
        <taxon>Ecdysozoa</taxon>
        <taxon>Nematoda</taxon>
        <taxon>Chromadorea</taxon>
        <taxon>Rhabditida</taxon>
        <taxon>Rhabditina</taxon>
        <taxon>Diplogasteromorpha</taxon>
        <taxon>Diplogasteroidea</taxon>
        <taxon>Neodiplogasteridae</taxon>
        <taxon>Pristionchus</taxon>
    </lineage>
</organism>
<evidence type="ECO:0000313" key="2">
    <source>
        <dbReference type="Proteomes" id="UP000005239"/>
    </source>
</evidence>
<sequence>MLIGRPFLTHYLTQCYVLRNLFLFRMKLNDFSVDENVTAISSYGHNRSLLVACGSNLFLLFGVNPSGGSVQVTKKVKLVSSVSFPSPITRITPDPNGPRVALLGSKFAIILSVPIELWSNCGVAELLQQKYFCESSSIQESVFLGDAQPLQLEWTSEKGGDDISSFIVVLSSDCAIRFYELNGSTGIEYPKVKIDLLTLMPHLSSTNQNSYGLFRSIVSFTIFCHSSRFWHLLLIDSDGESHISTVYQSNTAQSIHPLNLPVEINSAVAVHSSNDNIFTSVIASSANGILHHLAVVLSDDGADAIRIVDSLSLPSSILSIIPFKSGALVQTIDSLFILDLSSSQRYLTAIALGESLPSWEGMDVVECAHILKGSFLSSIPCICIEIETDLTLVVYVSEKGLESLAISHEWETKSVDRIVAGPSSVSGGTAVEVKIKEMLKDLKIISKNIGSSKSEESELISSFISTLSSIKHNFQVLRNSVHHASTWMTSNCVSRVDAVNGAREIQNGSILSLYDTLRQSEERMYNNRLLTQSLIHKANLLWNCLSSRSIDSSKEIEMIKTLKEHSKQLDHLATTVPKVTLDMEMAKRVISRTTESSTRLKRRADVVSIRDEIEALEIRCEGIDKMMI</sequence>
<evidence type="ECO:0000313" key="1">
    <source>
        <dbReference type="EnsemblMetazoa" id="PPA16025.1"/>
    </source>
</evidence>
<reference evidence="2" key="1">
    <citation type="journal article" date="2008" name="Nat. Genet.">
        <title>The Pristionchus pacificus genome provides a unique perspective on nematode lifestyle and parasitism.</title>
        <authorList>
            <person name="Dieterich C."/>
            <person name="Clifton S.W."/>
            <person name="Schuster L.N."/>
            <person name="Chinwalla A."/>
            <person name="Delehaunty K."/>
            <person name="Dinkelacker I."/>
            <person name="Fulton L."/>
            <person name="Fulton R."/>
            <person name="Godfrey J."/>
            <person name="Minx P."/>
            <person name="Mitreva M."/>
            <person name="Roeseler W."/>
            <person name="Tian H."/>
            <person name="Witte H."/>
            <person name="Yang S.P."/>
            <person name="Wilson R.K."/>
            <person name="Sommer R.J."/>
        </authorList>
    </citation>
    <scope>NUCLEOTIDE SEQUENCE [LARGE SCALE GENOMIC DNA]</scope>
    <source>
        <strain evidence="2">PS312</strain>
    </source>
</reference>